<dbReference type="SUPFAM" id="SSF56349">
    <property type="entry name" value="DNA breaking-rejoining enzymes"/>
    <property type="match status" value="1"/>
</dbReference>
<dbReference type="InParanoid" id="D8TWI9"/>
<proteinExistence type="predicted"/>
<dbReference type="AlphaFoldDB" id="D8TWI9"/>
<feature type="region of interest" description="Disordered" evidence="2">
    <location>
        <begin position="336"/>
        <end position="459"/>
    </location>
</feature>
<evidence type="ECO:0000259" key="3">
    <source>
        <dbReference type="Pfam" id="PF12499"/>
    </source>
</evidence>
<organism evidence="5">
    <name type="scientific">Volvox carteri f. nagariensis</name>
    <dbReference type="NCBI Taxonomy" id="3068"/>
    <lineage>
        <taxon>Eukaryota</taxon>
        <taxon>Viridiplantae</taxon>
        <taxon>Chlorophyta</taxon>
        <taxon>core chlorophytes</taxon>
        <taxon>Chlorophyceae</taxon>
        <taxon>CS clade</taxon>
        <taxon>Chlamydomonadales</taxon>
        <taxon>Volvocaceae</taxon>
        <taxon>Volvox</taxon>
    </lineage>
</organism>
<dbReference type="Pfam" id="PF12499">
    <property type="entry name" value="DUF3707"/>
    <property type="match status" value="1"/>
</dbReference>
<feature type="region of interest" description="Disordered" evidence="2">
    <location>
        <begin position="766"/>
        <end position="805"/>
    </location>
</feature>
<dbReference type="GO" id="GO:0015074">
    <property type="term" value="P:DNA integration"/>
    <property type="evidence" value="ECO:0007669"/>
    <property type="project" value="InterPro"/>
</dbReference>
<accession>D8TWI9</accession>
<dbReference type="Proteomes" id="UP000001058">
    <property type="component" value="Unassembled WGS sequence"/>
</dbReference>
<keyword evidence="1" id="KW-0233">DNA recombination</keyword>
<dbReference type="InterPro" id="IPR013762">
    <property type="entry name" value="Integrase-like_cat_sf"/>
</dbReference>
<reference evidence="4 5" key="1">
    <citation type="journal article" date="2010" name="Science">
        <title>Genomic analysis of organismal complexity in the multicellular green alga Volvox carteri.</title>
        <authorList>
            <person name="Prochnik S.E."/>
            <person name="Umen J."/>
            <person name="Nedelcu A.M."/>
            <person name="Hallmann A."/>
            <person name="Miller S.M."/>
            <person name="Nishii I."/>
            <person name="Ferris P."/>
            <person name="Kuo A."/>
            <person name="Mitros T."/>
            <person name="Fritz-Laylin L.K."/>
            <person name="Hellsten U."/>
            <person name="Chapman J."/>
            <person name="Simakov O."/>
            <person name="Rensing S.A."/>
            <person name="Terry A."/>
            <person name="Pangilinan J."/>
            <person name="Kapitonov V."/>
            <person name="Jurka J."/>
            <person name="Salamov A."/>
            <person name="Shapiro H."/>
            <person name="Schmutz J."/>
            <person name="Grimwood J."/>
            <person name="Lindquist E."/>
            <person name="Lucas S."/>
            <person name="Grigoriev I.V."/>
            <person name="Schmitt R."/>
            <person name="Kirk D."/>
            <person name="Rokhsar D.S."/>
        </authorList>
    </citation>
    <scope>NUCLEOTIDE SEQUENCE [LARGE SCALE GENOMIC DNA]</scope>
    <source>
        <strain evidence="5">f. Nagariensis / Eve</strain>
    </source>
</reference>
<dbReference type="PANTHER" id="PTHR34605">
    <property type="entry name" value="PHAGE_INTEGRASE DOMAIN-CONTAINING PROTEIN"/>
    <property type="match status" value="1"/>
</dbReference>
<gene>
    <name evidence="4" type="ORF">VOLCADRAFT_104851</name>
</gene>
<dbReference type="RefSeq" id="XP_002950739.1">
    <property type="nucleotide sequence ID" value="XM_002950693.1"/>
</dbReference>
<dbReference type="KEGG" id="vcn:VOLCADRAFT_104851"/>
<dbReference type="Gene3D" id="1.10.443.10">
    <property type="entry name" value="Intergrase catalytic core"/>
    <property type="match status" value="1"/>
</dbReference>
<protein>
    <recommendedName>
        <fullName evidence="3">Pherophorin domain-containing protein</fullName>
    </recommendedName>
</protein>
<sequence>MHTMHIFNSPYGGAYGGENDGVVGRVDHRQNTVDRLPAAQARAYGAPNPARLQMTPENLPGRAPYASPGVTAFGVKHPELPPKTLDALRRACIENEENVDSISEVIRSELDVAGREGALKLLAELKFPPIDCKRVLDSLLSTTPSNHCNKTNKSKSRISDATESSAVKVPACVPEAFADVFKPMNSQSDASKFNVLAATERAFFGPTSARAWHPGTTPIHIKTIITHWMTVLCHIKTIGKGNLLSLKRNSTARKEVEAALLKSMKTCMQNYQGGLKPKGYEGMFNTVRMEVKQLKEQGTWEEPTDDMRQKADKEAREKALAILGCIKQKAGFVDKKKDDTEQGGNAAAAETPAGAEEVAPVQVPRQQEEQNPANPPTSDEGDGTAAEMGENPTTEEGEEVERKKPRGRKPAGSRQSAGCRKRKEPPPTEAGAEQAKTSRRRRGSTDPRIGKSGCVDEEPKPVRTATINGISVVPLFSPKTWKGETYGIMTFRRLADIFPTTPSGGLYICLELARTSPCSTPAGMCYGNSCVFALSNDDFTCCPPPTTCQPPNGLHRALPLPIGQTWTPHQFRQVWPHIGNNQPVPRWHQKHSGHNHASATANAAFVDKAIADLLASGTAHAWPMQPHLDTRAEALLVALGAEADTELSTLATQFAKWNRARGYLSGPLTGTVAQPIHSLSHPAFCHWLNKTLQAAGITRRITVHSMRIGGNSTAADHGVPADLCKVHGQWRSDAMVQHYMRRDREAKLSVSRSLGLANAALIGSAWHRRAPERRPPPQHGGRGRQHAHGRGLVQGAGRGACNRDEGEHPMGLVPGRSGRSGFVWCEGLWGVRVLQCLCYLRRPAGRLGRAATDRLGCLLFLLCKA</sequence>
<dbReference type="InterPro" id="IPR011010">
    <property type="entry name" value="DNA_brk_join_enz"/>
</dbReference>
<dbReference type="InterPro" id="IPR024616">
    <property type="entry name" value="Pherophorin"/>
</dbReference>
<keyword evidence="5" id="KW-1185">Reference proteome</keyword>
<feature type="domain" description="Pherophorin" evidence="3">
    <location>
        <begin position="461"/>
        <end position="543"/>
    </location>
</feature>
<dbReference type="InterPro" id="IPR052925">
    <property type="entry name" value="Phage_Integrase-like_Recomb"/>
</dbReference>
<evidence type="ECO:0000313" key="5">
    <source>
        <dbReference type="Proteomes" id="UP000001058"/>
    </source>
</evidence>
<evidence type="ECO:0000256" key="2">
    <source>
        <dbReference type="SAM" id="MobiDB-lite"/>
    </source>
</evidence>
<evidence type="ECO:0000313" key="4">
    <source>
        <dbReference type="EMBL" id="EFJ48054.1"/>
    </source>
</evidence>
<evidence type="ECO:0000256" key="1">
    <source>
        <dbReference type="ARBA" id="ARBA00023172"/>
    </source>
</evidence>
<dbReference type="GO" id="GO:0006310">
    <property type="term" value="P:DNA recombination"/>
    <property type="evidence" value="ECO:0007669"/>
    <property type="project" value="UniProtKB-KW"/>
</dbReference>
<name>D8TWI9_VOLCA</name>
<dbReference type="GO" id="GO:0003677">
    <property type="term" value="F:DNA binding"/>
    <property type="evidence" value="ECO:0007669"/>
    <property type="project" value="InterPro"/>
</dbReference>
<dbReference type="EMBL" id="GL378341">
    <property type="protein sequence ID" value="EFJ48054.1"/>
    <property type="molecule type" value="Genomic_DNA"/>
</dbReference>
<dbReference type="GeneID" id="9618010"/>
<feature type="compositionally biased region" description="Low complexity" evidence="2">
    <location>
        <begin position="343"/>
        <end position="359"/>
    </location>
</feature>
<dbReference type="PANTHER" id="PTHR34605:SF4">
    <property type="entry name" value="DNA ADENINE METHYLTRANSFERASE"/>
    <property type="match status" value="1"/>
</dbReference>